<evidence type="ECO:0000313" key="3">
    <source>
        <dbReference type="Proteomes" id="UP001165085"/>
    </source>
</evidence>
<dbReference type="AlphaFoldDB" id="A0A9W7BJB2"/>
<reference evidence="3" key="1">
    <citation type="journal article" date="2023" name="Commun. Biol.">
        <title>Genome analysis of Parmales, the sister group of diatoms, reveals the evolutionary specialization of diatoms from phago-mixotrophs to photoautotrophs.</title>
        <authorList>
            <person name="Ban H."/>
            <person name="Sato S."/>
            <person name="Yoshikawa S."/>
            <person name="Yamada K."/>
            <person name="Nakamura Y."/>
            <person name="Ichinomiya M."/>
            <person name="Sato N."/>
            <person name="Blanc-Mathieu R."/>
            <person name="Endo H."/>
            <person name="Kuwata A."/>
            <person name="Ogata H."/>
        </authorList>
    </citation>
    <scope>NUCLEOTIDE SEQUENCE [LARGE SCALE GENOMIC DNA]</scope>
    <source>
        <strain evidence="3">NIES 3701</strain>
    </source>
</reference>
<name>A0A9W7BJB2_9STRA</name>
<dbReference type="Proteomes" id="UP001165085">
    <property type="component" value="Unassembled WGS sequence"/>
</dbReference>
<proteinExistence type="predicted"/>
<feature type="compositionally biased region" description="Acidic residues" evidence="1">
    <location>
        <begin position="230"/>
        <end position="243"/>
    </location>
</feature>
<feature type="compositionally biased region" description="Basic and acidic residues" evidence="1">
    <location>
        <begin position="124"/>
        <end position="136"/>
    </location>
</feature>
<feature type="compositionally biased region" description="Pro residues" evidence="1">
    <location>
        <begin position="152"/>
        <end position="161"/>
    </location>
</feature>
<comment type="caution">
    <text evidence="2">The sequence shown here is derived from an EMBL/GenBank/DDBJ whole genome shotgun (WGS) entry which is preliminary data.</text>
</comment>
<accession>A0A9W7BJB2</accession>
<feature type="compositionally biased region" description="Low complexity" evidence="1">
    <location>
        <begin position="253"/>
        <end position="285"/>
    </location>
</feature>
<feature type="compositionally biased region" description="Basic and acidic residues" evidence="1">
    <location>
        <begin position="359"/>
        <end position="374"/>
    </location>
</feature>
<feature type="region of interest" description="Disordered" evidence="1">
    <location>
        <begin position="40"/>
        <end position="69"/>
    </location>
</feature>
<evidence type="ECO:0000313" key="2">
    <source>
        <dbReference type="EMBL" id="GMH91437.1"/>
    </source>
</evidence>
<feature type="region of interest" description="Disordered" evidence="1">
    <location>
        <begin position="230"/>
        <end position="306"/>
    </location>
</feature>
<feature type="region of interest" description="Disordered" evidence="1">
    <location>
        <begin position="124"/>
        <end position="162"/>
    </location>
</feature>
<evidence type="ECO:0000256" key="1">
    <source>
        <dbReference type="SAM" id="MobiDB-lite"/>
    </source>
</evidence>
<gene>
    <name evidence="2" type="ORF">TrST_g5304</name>
</gene>
<organism evidence="2 3">
    <name type="scientific">Triparma strigata</name>
    <dbReference type="NCBI Taxonomy" id="1606541"/>
    <lineage>
        <taxon>Eukaryota</taxon>
        <taxon>Sar</taxon>
        <taxon>Stramenopiles</taxon>
        <taxon>Ochrophyta</taxon>
        <taxon>Bolidophyceae</taxon>
        <taxon>Parmales</taxon>
        <taxon>Triparmaceae</taxon>
        <taxon>Triparma</taxon>
    </lineage>
</organism>
<sequence length="386" mass="42750">MANESKMKAALAELREFALVNPNPEVDKFLEAAEEHFCPSRSAAEPAVNSDPLTTNSSSDVQTPPQTPPDCLPFEACVASTGGDEIALLAVLEEQIRIRLGYILTHGVEVIEINPNKIEDAKADAKAEEEQEAAEKSKKKKKKKKRKEDEPSSPPAPPPPNVLKFVTRALQILQTPFSGVEDRPDEKPFPFLIRLMVTSQPPSKLNKSRPYRNLVQKMMEELEFDFEWDDYLDEEEEEDGDKDEPEREKKKIININNSSNNSNNAASKSMASTSPRPGLRRSASGSGLGAGVGVGKSKPNPLLTNKKKYKLSAFSSRKKTQIYHASCPSSLPPPLPPQPPSSSTVAAATKKRRLKTSAKNKDESPTKIVEETPVKKKWKGKQWKDR</sequence>
<feature type="compositionally biased region" description="Basic residues" evidence="1">
    <location>
        <begin position="349"/>
        <end position="358"/>
    </location>
</feature>
<feature type="compositionally biased region" description="Basic residues" evidence="1">
    <location>
        <begin position="137"/>
        <end position="146"/>
    </location>
</feature>
<dbReference type="OrthoDB" id="10656742at2759"/>
<feature type="region of interest" description="Disordered" evidence="1">
    <location>
        <begin position="324"/>
        <end position="386"/>
    </location>
</feature>
<feature type="compositionally biased region" description="Polar residues" evidence="1">
    <location>
        <begin position="51"/>
        <end position="64"/>
    </location>
</feature>
<dbReference type="EMBL" id="BRXY01000386">
    <property type="protein sequence ID" value="GMH91437.1"/>
    <property type="molecule type" value="Genomic_DNA"/>
</dbReference>
<feature type="compositionally biased region" description="Basic residues" evidence="1">
    <location>
        <begin position="375"/>
        <end position="386"/>
    </location>
</feature>
<keyword evidence="3" id="KW-1185">Reference proteome</keyword>
<protein>
    <submittedName>
        <fullName evidence="2">Uncharacterized protein</fullName>
    </submittedName>
</protein>
<feature type="compositionally biased region" description="Pro residues" evidence="1">
    <location>
        <begin position="330"/>
        <end position="340"/>
    </location>
</feature>